<dbReference type="InterPro" id="IPR029787">
    <property type="entry name" value="Nucleotide_cyclase"/>
</dbReference>
<dbReference type="Gene3D" id="3.30.70.1230">
    <property type="entry name" value="Nucleotide cyclase"/>
    <property type="match status" value="1"/>
</dbReference>
<keyword evidence="2" id="KW-1185">Reference proteome</keyword>
<dbReference type="GeneID" id="9462397"/>
<dbReference type="HOGENOM" id="CLU_1809948_0_0_1"/>
<organism evidence="1 2">
    <name type="scientific">Phytophthora infestans (strain T30-4)</name>
    <name type="common">Potato late blight agent</name>
    <dbReference type="NCBI Taxonomy" id="403677"/>
    <lineage>
        <taxon>Eukaryota</taxon>
        <taxon>Sar</taxon>
        <taxon>Stramenopiles</taxon>
        <taxon>Oomycota</taxon>
        <taxon>Peronosporomycetes</taxon>
        <taxon>Peronosporales</taxon>
        <taxon>Peronosporaceae</taxon>
        <taxon>Phytophthora</taxon>
    </lineage>
</organism>
<dbReference type="Proteomes" id="UP000006643">
    <property type="component" value="Unassembled WGS sequence"/>
</dbReference>
<dbReference type="OrthoDB" id="2021138at2759"/>
<evidence type="ECO:0000313" key="1">
    <source>
        <dbReference type="EMBL" id="EEY60505.1"/>
    </source>
</evidence>
<accession>D0NLF8</accession>
<dbReference type="KEGG" id="pif:PITG_13209"/>
<dbReference type="SUPFAM" id="SSF55073">
    <property type="entry name" value="Nucleotide cyclase"/>
    <property type="match status" value="1"/>
</dbReference>
<dbReference type="AlphaFoldDB" id="D0NLF8"/>
<gene>
    <name evidence="1" type="ORF">PITG_13209</name>
</gene>
<dbReference type="RefSeq" id="XP_002899878.1">
    <property type="nucleotide sequence ID" value="XM_002899832.1"/>
</dbReference>
<evidence type="ECO:0000313" key="2">
    <source>
        <dbReference type="Proteomes" id="UP000006643"/>
    </source>
</evidence>
<protein>
    <submittedName>
        <fullName evidence="1">Uncharacterized protein</fullName>
    </submittedName>
</protein>
<dbReference type="VEuPathDB" id="FungiDB:PITG_13209"/>
<dbReference type="EMBL" id="DS028145">
    <property type="protein sequence ID" value="EEY60505.1"/>
    <property type="molecule type" value="Genomic_DNA"/>
</dbReference>
<dbReference type="STRING" id="403677.D0NLF8"/>
<reference evidence="2" key="1">
    <citation type="journal article" date="2009" name="Nature">
        <title>Genome sequence and analysis of the Irish potato famine pathogen Phytophthora infestans.</title>
        <authorList>
            <consortium name="The Broad Institute Genome Sequencing Platform"/>
            <person name="Haas B.J."/>
            <person name="Kamoun S."/>
            <person name="Zody M.C."/>
            <person name="Jiang R.H."/>
            <person name="Handsaker R.E."/>
            <person name="Cano L.M."/>
            <person name="Grabherr M."/>
            <person name="Kodira C.D."/>
            <person name="Raffaele S."/>
            <person name="Torto-Alalibo T."/>
            <person name="Bozkurt T.O."/>
            <person name="Ah-Fong A.M."/>
            <person name="Alvarado L."/>
            <person name="Anderson V.L."/>
            <person name="Armstrong M.R."/>
            <person name="Avrova A."/>
            <person name="Baxter L."/>
            <person name="Beynon J."/>
            <person name="Boevink P.C."/>
            <person name="Bollmann S.R."/>
            <person name="Bos J.I."/>
            <person name="Bulone V."/>
            <person name="Cai G."/>
            <person name="Cakir C."/>
            <person name="Carrington J.C."/>
            <person name="Chawner M."/>
            <person name="Conti L."/>
            <person name="Costanzo S."/>
            <person name="Ewan R."/>
            <person name="Fahlgren N."/>
            <person name="Fischbach M.A."/>
            <person name="Fugelstad J."/>
            <person name="Gilroy E.M."/>
            <person name="Gnerre S."/>
            <person name="Green P.J."/>
            <person name="Grenville-Briggs L.J."/>
            <person name="Griffith J."/>
            <person name="Grunwald N.J."/>
            <person name="Horn K."/>
            <person name="Horner N.R."/>
            <person name="Hu C.H."/>
            <person name="Huitema E."/>
            <person name="Jeong D.H."/>
            <person name="Jones A.M."/>
            <person name="Jones J.D."/>
            <person name="Jones R.W."/>
            <person name="Karlsson E.K."/>
            <person name="Kunjeti S.G."/>
            <person name="Lamour K."/>
            <person name="Liu Z."/>
            <person name="Ma L."/>
            <person name="Maclean D."/>
            <person name="Chibucos M.C."/>
            <person name="McDonald H."/>
            <person name="McWalters J."/>
            <person name="Meijer H.J."/>
            <person name="Morgan W."/>
            <person name="Morris P.F."/>
            <person name="Munro C.A."/>
            <person name="O'Neill K."/>
            <person name="Ospina-Giraldo M."/>
            <person name="Pinzon A."/>
            <person name="Pritchard L."/>
            <person name="Ramsahoye B."/>
            <person name="Ren Q."/>
            <person name="Restrepo S."/>
            <person name="Roy S."/>
            <person name="Sadanandom A."/>
            <person name="Savidor A."/>
            <person name="Schornack S."/>
            <person name="Schwartz D.C."/>
            <person name="Schumann U.D."/>
            <person name="Schwessinger B."/>
            <person name="Seyer L."/>
            <person name="Sharpe T."/>
            <person name="Silvar C."/>
            <person name="Song J."/>
            <person name="Studholme D.J."/>
            <person name="Sykes S."/>
            <person name="Thines M."/>
            <person name="van de Vondervoort P.J."/>
            <person name="Phuntumart V."/>
            <person name="Wawra S."/>
            <person name="Weide R."/>
            <person name="Win J."/>
            <person name="Young C."/>
            <person name="Zhou S."/>
            <person name="Fry W."/>
            <person name="Meyers B.C."/>
            <person name="van West P."/>
            <person name="Ristaino J."/>
            <person name="Govers F."/>
            <person name="Birch P.R."/>
            <person name="Whisson S.C."/>
            <person name="Judelson H.S."/>
            <person name="Nusbaum C."/>
        </authorList>
    </citation>
    <scope>NUCLEOTIDE SEQUENCE [LARGE SCALE GENOMIC DNA]</scope>
    <source>
        <strain evidence="2">T30-4</strain>
    </source>
</reference>
<proteinExistence type="predicted"/>
<dbReference type="InParanoid" id="D0NLF8"/>
<sequence>MGSDGHLHHSRHAVTGKTVYTGASEVIASEVSDVGAGGQILITRRIADWLMTNKDVLPIDYSVDYLCDYMVPQVNMHVAVYEVLPEGLARRKKIFAQDQNSRIPHSALTDPPSAPPYWRAVWRRPWAHLLSWFQTPRTPSSMP</sequence>
<name>D0NLF8_PHYIT</name>
<dbReference type="eggNOG" id="KOG0618">
    <property type="taxonomic scope" value="Eukaryota"/>
</dbReference>